<dbReference type="Pfam" id="PF08338">
    <property type="entry name" value="DUF1731"/>
    <property type="match status" value="1"/>
</dbReference>
<feature type="region of interest" description="Disordered" evidence="1">
    <location>
        <begin position="474"/>
        <end position="498"/>
    </location>
</feature>
<evidence type="ECO:0000313" key="6">
    <source>
        <dbReference type="Proteomes" id="UP000095280"/>
    </source>
</evidence>
<dbReference type="InterPro" id="IPR001509">
    <property type="entry name" value="Epimerase_deHydtase"/>
</dbReference>
<evidence type="ECO:0000259" key="3">
    <source>
        <dbReference type="Pfam" id="PF01370"/>
    </source>
</evidence>
<evidence type="ECO:0000313" key="7">
    <source>
        <dbReference type="WBParaSite" id="maker-uti_cns_0004243-snap-gene-0.6-mRNA-1"/>
    </source>
</evidence>
<feature type="domain" description="DUF1731" evidence="4">
    <location>
        <begin position="283"/>
        <end position="329"/>
    </location>
</feature>
<dbReference type="PANTHER" id="PTHR11092:SF0">
    <property type="entry name" value="EPIMERASE FAMILY PROTEIN SDR39U1"/>
    <property type="match status" value="1"/>
</dbReference>
<feature type="transmembrane region" description="Helical" evidence="2">
    <location>
        <begin position="353"/>
        <end position="370"/>
    </location>
</feature>
<feature type="domain" description="NAD-dependent epimerase/dehydratase" evidence="3">
    <location>
        <begin position="9"/>
        <end position="236"/>
    </location>
</feature>
<sequence>SPSVRPSVIAVGGASGFIGRYLVRSLRSAGHRVVTVDRSRGAGDARQQDALTWPEVERCGLPDGVELVCNLSGRSILDAGPALRLSTVAYRRYVSELFDSRIGRIRCLAAAAAAVRPKPPSRLVGVSAVGYYPSSMRADPPPVFDEGAGRQPGRPALRQHRGRRVRGAAKSTEAAAAATGDTRRIAVRMGVALGRDGGALASMAWPFRLGIGGPTGSGRQPVAWVHISDAVGVLEHALLADLPPPTPSFNSDVLNAVAPALNTNAELAAALAASLRRPALLTTPAAVVRLMFGAERAGVLTDGAFVSPRRTLETGYQFRFVDLREAMRDFSEYNFSFKMTGGGLYEAEGTAQAVLIGLTAVLACLLATLAQQLMRRRQLTARWAAEAAAYSARANDQAAESVSAEDAGASEMGQQQQQVAAADAVPFTHLPGSLKRAEQAKILQSLSEEELQLERDAVMDQLRQICGILAERQGGEAGGELPPEASLNEVRSQMRLYS</sequence>
<keyword evidence="6" id="KW-1185">Reference proteome</keyword>
<feature type="compositionally biased region" description="Basic residues" evidence="1">
    <location>
        <begin position="157"/>
        <end position="167"/>
    </location>
</feature>
<dbReference type="SUPFAM" id="SSF51735">
    <property type="entry name" value="NAD(P)-binding Rossmann-fold domains"/>
    <property type="match status" value="1"/>
</dbReference>
<dbReference type="WBParaSite" id="maker-uti_cns_0004243-snap-gene-0.6-mRNA-1">
    <property type="protein sequence ID" value="maker-uti_cns_0004243-snap-gene-0.6-mRNA-1"/>
    <property type="gene ID" value="maker-uti_cns_0004243-snap-gene-0.6"/>
</dbReference>
<dbReference type="AlphaFoldDB" id="A0A1I8H383"/>
<evidence type="ECO:0000259" key="5">
    <source>
        <dbReference type="Pfam" id="PF25473"/>
    </source>
</evidence>
<evidence type="ECO:0000259" key="4">
    <source>
        <dbReference type="Pfam" id="PF08338"/>
    </source>
</evidence>
<dbReference type="Pfam" id="PF25473">
    <property type="entry name" value="MXRA7_helical"/>
    <property type="match status" value="1"/>
</dbReference>
<dbReference type="InterPro" id="IPR036291">
    <property type="entry name" value="NAD(P)-bd_dom_sf"/>
</dbReference>
<dbReference type="Pfam" id="PF01370">
    <property type="entry name" value="Epimerase"/>
    <property type="match status" value="1"/>
</dbReference>
<dbReference type="InterPro" id="IPR057534">
    <property type="entry name" value="MXRA7_helical"/>
</dbReference>
<dbReference type="Proteomes" id="UP000095280">
    <property type="component" value="Unplaced"/>
</dbReference>
<name>A0A1I8H383_9PLAT</name>
<keyword evidence="2" id="KW-1133">Transmembrane helix</keyword>
<feature type="region of interest" description="Disordered" evidence="1">
    <location>
        <begin position="140"/>
        <end position="174"/>
    </location>
</feature>
<dbReference type="InterPro" id="IPR013549">
    <property type="entry name" value="DUF1731"/>
</dbReference>
<protein>
    <submittedName>
        <fullName evidence="7">Epimerase domain-containing protein</fullName>
    </submittedName>
</protein>
<keyword evidence="2" id="KW-0812">Transmembrane</keyword>
<keyword evidence="2" id="KW-0472">Membrane</keyword>
<dbReference type="Gene3D" id="3.40.50.720">
    <property type="entry name" value="NAD(P)-binding Rossmann-like Domain"/>
    <property type="match status" value="1"/>
</dbReference>
<reference evidence="7" key="1">
    <citation type="submission" date="2016-11" db="UniProtKB">
        <authorList>
            <consortium name="WormBaseParasite"/>
        </authorList>
    </citation>
    <scope>IDENTIFICATION</scope>
</reference>
<feature type="domain" description="Matrix-remodeling-associated protein 7 helical" evidence="5">
    <location>
        <begin position="434"/>
        <end position="498"/>
    </location>
</feature>
<feature type="region of interest" description="Disordered" evidence="1">
    <location>
        <begin position="401"/>
        <end position="420"/>
    </location>
</feature>
<organism evidence="6 7">
    <name type="scientific">Macrostomum lignano</name>
    <dbReference type="NCBI Taxonomy" id="282301"/>
    <lineage>
        <taxon>Eukaryota</taxon>
        <taxon>Metazoa</taxon>
        <taxon>Spiralia</taxon>
        <taxon>Lophotrochozoa</taxon>
        <taxon>Platyhelminthes</taxon>
        <taxon>Rhabditophora</taxon>
        <taxon>Macrostomorpha</taxon>
        <taxon>Macrostomida</taxon>
        <taxon>Macrostomidae</taxon>
        <taxon>Macrostomum</taxon>
    </lineage>
</organism>
<proteinExistence type="predicted"/>
<evidence type="ECO:0000256" key="1">
    <source>
        <dbReference type="SAM" id="MobiDB-lite"/>
    </source>
</evidence>
<evidence type="ECO:0000256" key="2">
    <source>
        <dbReference type="SAM" id="Phobius"/>
    </source>
</evidence>
<dbReference type="PANTHER" id="PTHR11092">
    <property type="entry name" value="SUGAR NUCLEOTIDE EPIMERASE RELATED"/>
    <property type="match status" value="1"/>
</dbReference>
<accession>A0A1I8H383</accession>